<dbReference type="PRINTS" id="PR00368">
    <property type="entry name" value="FADPNR"/>
</dbReference>
<dbReference type="RefSeq" id="WP_133608011.1">
    <property type="nucleotide sequence ID" value="NZ_SNXW01000003.1"/>
</dbReference>
<organism evidence="7 8">
    <name type="scientific">Aquabacterium commune</name>
    <dbReference type="NCBI Taxonomy" id="70586"/>
    <lineage>
        <taxon>Bacteria</taxon>
        <taxon>Pseudomonadati</taxon>
        <taxon>Pseudomonadota</taxon>
        <taxon>Betaproteobacteria</taxon>
        <taxon>Burkholderiales</taxon>
        <taxon>Aquabacterium</taxon>
    </lineage>
</organism>
<dbReference type="SUPFAM" id="SSF51905">
    <property type="entry name" value="FAD/NAD(P)-binding domain"/>
    <property type="match status" value="1"/>
</dbReference>
<dbReference type="PANTHER" id="PTHR48105">
    <property type="entry name" value="THIOREDOXIN REDUCTASE 1-RELATED-RELATED"/>
    <property type="match status" value="1"/>
</dbReference>
<evidence type="ECO:0000313" key="8">
    <source>
        <dbReference type="Proteomes" id="UP000294593"/>
    </source>
</evidence>
<comment type="caution">
    <text evidence="7">The sequence shown here is derived from an EMBL/GenBank/DDBJ whole genome shotgun (WGS) entry which is preliminary data.</text>
</comment>
<sequence length="361" mass="37871">MIHTDALVIGAGPVGLFQAFQLGLLGLSVEVVDALPFAGGQCMALYPDKPIYDVPGVPMCTGRELTQSLLKQAAPFLPATEGEGPHAHRHLHLGHLVQGMANAADGAWTVTTDRGLTFQAQSVLIAAGAGAFLPRGLGVAELDGAPNVHHHLPEDDSVAPPWAGQHLVVAGGGDEALSAVLTIAQTAQPAHRPSRLTLLHRRDVFQADAALETALRELIAQGSVQLEIGLPQSAERESATDGDAVRALNLLGADGQTRSLPLDHLLVRLGLSPKLGPLSTWGMALERKQISVSTASFATSLPRVHAVGDINTYPGKKRLLLCGFHEATLAAHALALALRPDAPSHLLYTTTSPVLHQRLGV</sequence>
<feature type="binding site" evidence="5">
    <location>
        <position position="33"/>
    </location>
    <ligand>
        <name>FAD</name>
        <dbReference type="ChEBI" id="CHEBI:57692"/>
    </ligand>
</feature>
<evidence type="ECO:0000256" key="5">
    <source>
        <dbReference type="HAMAP-Rule" id="MF_01685"/>
    </source>
</evidence>
<accession>A0A4V3CW26</accession>
<comment type="cofactor">
    <cofactor evidence="5">
        <name>FAD</name>
        <dbReference type="ChEBI" id="CHEBI:57692"/>
    </cofactor>
    <text evidence="5">Binds 1 FAD per subunit.</text>
</comment>
<evidence type="ECO:0000256" key="1">
    <source>
        <dbReference type="ARBA" id="ARBA00022630"/>
    </source>
</evidence>
<dbReference type="Gene3D" id="3.50.50.60">
    <property type="entry name" value="FAD/NAD(P)-binding domain"/>
    <property type="match status" value="2"/>
</dbReference>
<dbReference type="Pfam" id="PF07992">
    <property type="entry name" value="Pyr_redox_2"/>
    <property type="match status" value="1"/>
</dbReference>
<dbReference type="GO" id="GO:0050660">
    <property type="term" value="F:flavin adenine dinucleotide binding"/>
    <property type="evidence" value="ECO:0007669"/>
    <property type="project" value="UniProtKB-UniRule"/>
</dbReference>
<keyword evidence="3 5" id="KW-0521">NADP</keyword>
<keyword evidence="1 5" id="KW-0285">Flavoprotein</keyword>
<dbReference type="AlphaFoldDB" id="A0A4V3CW26"/>
<feature type="binding site" evidence="5">
    <location>
        <position position="350"/>
    </location>
    <ligand>
        <name>FAD</name>
        <dbReference type="ChEBI" id="CHEBI:57692"/>
    </ligand>
</feature>
<feature type="binding site" evidence="5">
    <location>
        <position position="46"/>
    </location>
    <ligand>
        <name>FAD</name>
        <dbReference type="ChEBI" id="CHEBI:57692"/>
    </ligand>
</feature>
<dbReference type="PRINTS" id="PR00469">
    <property type="entry name" value="PNDRDTASEII"/>
</dbReference>
<evidence type="ECO:0000256" key="2">
    <source>
        <dbReference type="ARBA" id="ARBA00022827"/>
    </source>
</evidence>
<dbReference type="InterPro" id="IPR050097">
    <property type="entry name" value="Ferredoxin-NADP_redctase_2"/>
</dbReference>
<comment type="similarity">
    <text evidence="5">Belongs to the ferredoxin--NADP reductase type 2 family.</text>
</comment>
<name>A0A4V3CW26_9BURK</name>
<feature type="domain" description="FAD/NAD(P)-binding" evidence="6">
    <location>
        <begin position="5"/>
        <end position="311"/>
    </location>
</feature>
<comment type="subunit">
    <text evidence="5">Homodimer.</text>
</comment>
<protein>
    <recommendedName>
        <fullName evidence="5">Ferredoxin--NADP reductase</fullName>
        <shortName evidence="5">FNR</shortName>
        <shortName evidence="5">Fd-NADP(+) reductase</shortName>
        <ecNumber evidence="5">1.18.1.2</ecNumber>
    </recommendedName>
</protein>
<keyword evidence="8" id="KW-1185">Reference proteome</keyword>
<dbReference type="InterPro" id="IPR022890">
    <property type="entry name" value="Fd--NADP_Rdtase_type_2"/>
</dbReference>
<reference evidence="7 8" key="1">
    <citation type="submission" date="2019-03" db="EMBL/GenBank/DDBJ databases">
        <title>Genomic Encyclopedia of Type Strains, Phase IV (KMG-IV): sequencing the most valuable type-strain genomes for metagenomic binning, comparative biology and taxonomic classification.</title>
        <authorList>
            <person name="Goeker M."/>
        </authorList>
    </citation>
    <scope>NUCLEOTIDE SEQUENCE [LARGE SCALE GENOMIC DNA]</scope>
    <source>
        <strain evidence="7 8">DSM 11901</strain>
    </source>
</reference>
<gene>
    <name evidence="7" type="ORF">EV672_103340</name>
</gene>
<dbReference type="OrthoDB" id="9806179at2"/>
<proteinExistence type="inferred from homology"/>
<keyword evidence="2 5" id="KW-0274">FAD</keyword>
<keyword evidence="4 5" id="KW-0560">Oxidoreductase</keyword>
<dbReference type="GO" id="GO:0050661">
    <property type="term" value="F:NADP binding"/>
    <property type="evidence" value="ECO:0007669"/>
    <property type="project" value="UniProtKB-UniRule"/>
</dbReference>
<evidence type="ECO:0000313" key="7">
    <source>
        <dbReference type="EMBL" id="TDP84768.1"/>
    </source>
</evidence>
<dbReference type="InterPro" id="IPR036188">
    <property type="entry name" value="FAD/NAD-bd_sf"/>
</dbReference>
<dbReference type="HAMAP" id="MF_01685">
    <property type="entry name" value="FENR2"/>
    <property type="match status" value="1"/>
</dbReference>
<dbReference type="Proteomes" id="UP000294593">
    <property type="component" value="Unassembled WGS sequence"/>
</dbReference>
<evidence type="ECO:0000256" key="3">
    <source>
        <dbReference type="ARBA" id="ARBA00022857"/>
    </source>
</evidence>
<comment type="caution">
    <text evidence="5">Lacks conserved residue(s) required for the propagation of feature annotation.</text>
</comment>
<feature type="binding site" evidence="5">
    <location>
        <position position="41"/>
    </location>
    <ligand>
        <name>FAD</name>
        <dbReference type="ChEBI" id="CHEBI:57692"/>
    </ligand>
</feature>
<dbReference type="InterPro" id="IPR023753">
    <property type="entry name" value="FAD/NAD-binding_dom"/>
</dbReference>
<comment type="catalytic activity">
    <reaction evidence="5">
        <text>2 reduced [2Fe-2S]-[ferredoxin] + NADP(+) + H(+) = 2 oxidized [2Fe-2S]-[ferredoxin] + NADPH</text>
        <dbReference type="Rhea" id="RHEA:20125"/>
        <dbReference type="Rhea" id="RHEA-COMP:10000"/>
        <dbReference type="Rhea" id="RHEA-COMP:10001"/>
        <dbReference type="ChEBI" id="CHEBI:15378"/>
        <dbReference type="ChEBI" id="CHEBI:33737"/>
        <dbReference type="ChEBI" id="CHEBI:33738"/>
        <dbReference type="ChEBI" id="CHEBI:57783"/>
        <dbReference type="ChEBI" id="CHEBI:58349"/>
        <dbReference type="EC" id="1.18.1.2"/>
    </reaction>
</comment>
<feature type="binding site" evidence="5">
    <location>
        <position position="309"/>
    </location>
    <ligand>
        <name>FAD</name>
        <dbReference type="ChEBI" id="CHEBI:57692"/>
    </ligand>
</feature>
<feature type="binding site" evidence="5">
    <location>
        <position position="132"/>
    </location>
    <ligand>
        <name>FAD</name>
        <dbReference type="ChEBI" id="CHEBI:57692"/>
    </ligand>
</feature>
<dbReference type="GO" id="GO:0004324">
    <property type="term" value="F:ferredoxin-NADP+ reductase activity"/>
    <property type="evidence" value="ECO:0007669"/>
    <property type="project" value="UniProtKB-UniRule"/>
</dbReference>
<evidence type="ECO:0000256" key="4">
    <source>
        <dbReference type="ARBA" id="ARBA00023002"/>
    </source>
</evidence>
<evidence type="ECO:0000259" key="6">
    <source>
        <dbReference type="Pfam" id="PF07992"/>
    </source>
</evidence>
<dbReference type="EMBL" id="SNXW01000003">
    <property type="protein sequence ID" value="TDP84768.1"/>
    <property type="molecule type" value="Genomic_DNA"/>
</dbReference>
<feature type="binding site" evidence="5">
    <location>
        <position position="97"/>
    </location>
    <ligand>
        <name>FAD</name>
        <dbReference type="ChEBI" id="CHEBI:57692"/>
    </ligand>
</feature>
<dbReference type="EC" id="1.18.1.2" evidence="5"/>